<keyword evidence="2" id="KW-1185">Reference proteome</keyword>
<dbReference type="AlphaFoldDB" id="A0A376CN23"/>
<organism evidence="1 2">
    <name type="scientific">Corynebacterium pilosum</name>
    <dbReference type="NCBI Taxonomy" id="35756"/>
    <lineage>
        <taxon>Bacteria</taxon>
        <taxon>Bacillati</taxon>
        <taxon>Actinomycetota</taxon>
        <taxon>Actinomycetes</taxon>
        <taxon>Mycobacteriales</taxon>
        <taxon>Corynebacteriaceae</taxon>
        <taxon>Corynebacterium</taxon>
    </lineage>
</organism>
<gene>
    <name evidence="1" type="ORF">NCTC11862_00845</name>
</gene>
<evidence type="ECO:0000313" key="2">
    <source>
        <dbReference type="Proteomes" id="UP000254467"/>
    </source>
</evidence>
<reference evidence="1 2" key="1">
    <citation type="submission" date="2018-06" db="EMBL/GenBank/DDBJ databases">
        <authorList>
            <consortium name="Pathogen Informatics"/>
            <person name="Doyle S."/>
        </authorList>
    </citation>
    <scope>NUCLEOTIDE SEQUENCE [LARGE SCALE GENOMIC DNA]</scope>
    <source>
        <strain evidence="1 2">NCTC11862</strain>
    </source>
</reference>
<dbReference type="EMBL" id="UFXQ01000001">
    <property type="protein sequence ID" value="STC69068.1"/>
    <property type="molecule type" value="Genomic_DNA"/>
</dbReference>
<dbReference type="Proteomes" id="UP000254467">
    <property type="component" value="Unassembled WGS sequence"/>
</dbReference>
<name>A0A376CN23_9CORY</name>
<evidence type="ECO:0000313" key="1">
    <source>
        <dbReference type="EMBL" id="STC69068.1"/>
    </source>
</evidence>
<proteinExistence type="predicted"/>
<sequence length="34" mass="3633">MPLGLWILFRVVFLATSAVSYIPVSQPAGAVAEE</sequence>
<accession>A0A376CN23</accession>
<protein>
    <submittedName>
        <fullName evidence="1">Uncharacterized protein</fullName>
    </submittedName>
</protein>